<dbReference type="InterPro" id="IPR011108">
    <property type="entry name" value="RMMBL"/>
</dbReference>
<evidence type="ECO:0000313" key="5">
    <source>
        <dbReference type="Proteomes" id="UP001381003"/>
    </source>
</evidence>
<proteinExistence type="predicted"/>
<dbReference type="SMART" id="SM01027">
    <property type="entry name" value="Beta-Casp"/>
    <property type="match status" value="1"/>
</dbReference>
<keyword evidence="1" id="KW-0378">Hydrolase</keyword>
<dbReference type="InterPro" id="IPR001279">
    <property type="entry name" value="Metallo-B-lactamas"/>
</dbReference>
<dbReference type="InterPro" id="IPR036866">
    <property type="entry name" value="RibonucZ/Hydroxyglut_hydro"/>
</dbReference>
<evidence type="ECO:0000259" key="3">
    <source>
        <dbReference type="SMART" id="SM01027"/>
    </source>
</evidence>
<dbReference type="Pfam" id="PF00753">
    <property type="entry name" value="Lactamase_B"/>
    <property type="match status" value="1"/>
</dbReference>
<evidence type="ECO:0000259" key="2">
    <source>
        <dbReference type="SMART" id="SM00849"/>
    </source>
</evidence>
<dbReference type="PANTHER" id="PTHR11203:SF37">
    <property type="entry name" value="INTEGRATOR COMPLEX SUBUNIT 11"/>
    <property type="match status" value="1"/>
</dbReference>
<reference evidence="4 5" key="1">
    <citation type="submission" date="2022-09" db="EMBL/GenBank/DDBJ databases">
        <title>Complete genome sequence of Janibacter terrae strain COS04-44, PCL-degrading bacteria isolated from oil spilled coast.</title>
        <authorList>
            <person name="Park H."/>
            <person name="Kim J.Y."/>
            <person name="An S.H."/>
            <person name="Lee C.M."/>
            <person name="Weon H.-Y."/>
        </authorList>
    </citation>
    <scope>NUCLEOTIDE SEQUENCE [LARGE SCALE GENOMIC DNA]</scope>
    <source>
        <strain evidence="4 5">COS04-44</strain>
    </source>
</reference>
<accession>A0ABZ2FGH6</accession>
<dbReference type="SUPFAM" id="SSF56281">
    <property type="entry name" value="Metallo-hydrolase/oxidoreductase"/>
    <property type="match status" value="1"/>
</dbReference>
<gene>
    <name evidence="4" type="ORF">N5P18_06050</name>
</gene>
<protein>
    <submittedName>
        <fullName evidence="4">MBL fold metallo-hydrolase</fullName>
    </submittedName>
</protein>
<dbReference type="Gene3D" id="3.40.50.10890">
    <property type="match status" value="1"/>
</dbReference>
<dbReference type="Pfam" id="PF10996">
    <property type="entry name" value="Beta-Casp"/>
    <property type="match status" value="1"/>
</dbReference>
<keyword evidence="5" id="KW-1185">Reference proteome</keyword>
<evidence type="ECO:0000313" key="4">
    <source>
        <dbReference type="EMBL" id="WWF06434.1"/>
    </source>
</evidence>
<dbReference type="InterPro" id="IPR022712">
    <property type="entry name" value="Beta_Casp"/>
</dbReference>
<dbReference type="PANTHER" id="PTHR11203">
    <property type="entry name" value="CLEAVAGE AND POLYADENYLATION SPECIFICITY FACTOR FAMILY MEMBER"/>
    <property type="match status" value="1"/>
</dbReference>
<name>A0ABZ2FGH6_9MICO</name>
<feature type="domain" description="Metallo-beta-lactamase" evidence="2">
    <location>
        <begin position="15"/>
        <end position="238"/>
    </location>
</feature>
<dbReference type="Gene3D" id="3.60.15.10">
    <property type="entry name" value="Ribonuclease Z/Hydroxyacylglutathione hydrolase-like"/>
    <property type="match status" value="1"/>
</dbReference>
<dbReference type="Pfam" id="PF07521">
    <property type="entry name" value="RMMBL"/>
    <property type="match status" value="1"/>
</dbReference>
<dbReference type="InterPro" id="IPR050698">
    <property type="entry name" value="MBL"/>
</dbReference>
<dbReference type="EMBL" id="CP104874">
    <property type="protein sequence ID" value="WWF06434.1"/>
    <property type="molecule type" value="Genomic_DNA"/>
</dbReference>
<feature type="domain" description="Beta-Casp" evidence="3">
    <location>
        <begin position="250"/>
        <end position="371"/>
    </location>
</feature>
<dbReference type="Proteomes" id="UP001381003">
    <property type="component" value="Chromosome"/>
</dbReference>
<evidence type="ECO:0000256" key="1">
    <source>
        <dbReference type="ARBA" id="ARBA00022801"/>
    </source>
</evidence>
<dbReference type="CDD" id="cd16295">
    <property type="entry name" value="TTHA0252-CPSF-like_MBL-fold"/>
    <property type="match status" value="1"/>
</dbReference>
<organism evidence="4 5">
    <name type="scientific">Janibacter terrae</name>
    <dbReference type="NCBI Taxonomy" id="103817"/>
    <lineage>
        <taxon>Bacteria</taxon>
        <taxon>Bacillati</taxon>
        <taxon>Actinomycetota</taxon>
        <taxon>Actinomycetes</taxon>
        <taxon>Micrococcales</taxon>
        <taxon>Intrasporangiaceae</taxon>
        <taxon>Janibacter</taxon>
    </lineage>
</organism>
<dbReference type="SMART" id="SM00849">
    <property type="entry name" value="Lactamase_B"/>
    <property type="match status" value="1"/>
</dbReference>
<dbReference type="RefSeq" id="WP_338539013.1">
    <property type="nucleotide sequence ID" value="NZ_CP104874.1"/>
</dbReference>
<sequence>MTTTLTFLGAAGTVTGSAFLIQDGRAGTLVDCGLYQGERRWRRLNWDRRDLSVRGLDDVVVTHAHLDHCGYLPALVRQGYRGPIWATDSTAALAEIVLLDSAHLQEEDARQAAEGRSRHNPPLPLYTVGDAARAVRLFRSQAYEEPFTLSSGGTVTLSRAGHILGSACALVDVGGATTLFSGDLGRRAHPLLKPRAAPPQAQYVVMESTYGDRTHPHAADDAHEILADAVRRTINRGGSVVIPAFAVDRTELVLLALARLREQGAIPDVPVYVDSPMALRALEVYSRPESADELVGDGLGELAALRDLRTARTSDESKALNNPGRPCIIVSASGMATGGRVIHHLRELLPHPRNCVVLTGYQAVGTRGRALVEGAREVKLLGEYVRVRAEVVDDGGFSVHADSEDLLDWLQAMPAEPECVYLVHGEPDSSAALAARIRDAFDCSVVVPRLGEKVVLGP</sequence>